<dbReference type="AlphaFoldDB" id="A0AAV4QEM5"/>
<evidence type="ECO:0000313" key="2">
    <source>
        <dbReference type="Proteomes" id="UP001054945"/>
    </source>
</evidence>
<comment type="caution">
    <text evidence="1">The sequence shown here is derived from an EMBL/GenBank/DDBJ whole genome shotgun (WGS) entry which is preliminary data.</text>
</comment>
<protein>
    <submittedName>
        <fullName evidence="1">Uncharacterized protein</fullName>
    </submittedName>
</protein>
<organism evidence="1 2">
    <name type="scientific">Caerostris extrusa</name>
    <name type="common">Bark spider</name>
    <name type="synonym">Caerostris bankana</name>
    <dbReference type="NCBI Taxonomy" id="172846"/>
    <lineage>
        <taxon>Eukaryota</taxon>
        <taxon>Metazoa</taxon>
        <taxon>Ecdysozoa</taxon>
        <taxon>Arthropoda</taxon>
        <taxon>Chelicerata</taxon>
        <taxon>Arachnida</taxon>
        <taxon>Araneae</taxon>
        <taxon>Araneomorphae</taxon>
        <taxon>Entelegynae</taxon>
        <taxon>Araneoidea</taxon>
        <taxon>Araneidae</taxon>
        <taxon>Caerostris</taxon>
    </lineage>
</organism>
<reference evidence="1 2" key="1">
    <citation type="submission" date="2021-06" db="EMBL/GenBank/DDBJ databases">
        <title>Caerostris extrusa draft genome.</title>
        <authorList>
            <person name="Kono N."/>
            <person name="Arakawa K."/>
        </authorList>
    </citation>
    <scope>NUCLEOTIDE SEQUENCE [LARGE SCALE GENOMIC DNA]</scope>
</reference>
<name>A0AAV4QEM5_CAEEX</name>
<dbReference type="Proteomes" id="UP001054945">
    <property type="component" value="Unassembled WGS sequence"/>
</dbReference>
<dbReference type="EMBL" id="BPLR01005881">
    <property type="protein sequence ID" value="GIY05808.1"/>
    <property type="molecule type" value="Genomic_DNA"/>
</dbReference>
<gene>
    <name evidence="1" type="ORF">CEXT_812791</name>
</gene>
<proteinExistence type="predicted"/>
<accession>A0AAV4QEM5</accession>
<evidence type="ECO:0000313" key="1">
    <source>
        <dbReference type="EMBL" id="GIY05808.1"/>
    </source>
</evidence>
<keyword evidence="2" id="KW-1185">Reference proteome</keyword>
<sequence>MAPFHVTDFCILKPLCFSPLSLQEPDAVTFWVQIDEICLQESEKFFIYFFSYNDGIQGPMNTTTLVCQDLAFMTLFQKGFRSSYPCINYILREMFTSPFYPEGHNRGYSLSSWSYFQKCKQP</sequence>